<gene>
    <name evidence="1" type="ORF">PENTCL1PPCAC_7158</name>
</gene>
<evidence type="ECO:0000313" key="1">
    <source>
        <dbReference type="EMBL" id="GMS84983.1"/>
    </source>
</evidence>
<dbReference type="EMBL" id="BTSX01000002">
    <property type="protein sequence ID" value="GMS84983.1"/>
    <property type="molecule type" value="Genomic_DNA"/>
</dbReference>
<proteinExistence type="predicted"/>
<feature type="non-terminal residue" evidence="1">
    <location>
        <position position="67"/>
    </location>
</feature>
<comment type="caution">
    <text evidence="1">The sequence shown here is derived from an EMBL/GenBank/DDBJ whole genome shotgun (WGS) entry which is preliminary data.</text>
</comment>
<keyword evidence="2" id="KW-1185">Reference proteome</keyword>
<dbReference type="AlphaFoldDB" id="A0AAV5SS92"/>
<reference evidence="1" key="1">
    <citation type="submission" date="2023-10" db="EMBL/GenBank/DDBJ databases">
        <title>Genome assembly of Pristionchus species.</title>
        <authorList>
            <person name="Yoshida K."/>
            <person name="Sommer R.J."/>
        </authorList>
    </citation>
    <scope>NUCLEOTIDE SEQUENCE</scope>
    <source>
        <strain evidence="1">RS0144</strain>
    </source>
</reference>
<feature type="non-terminal residue" evidence="1">
    <location>
        <position position="1"/>
    </location>
</feature>
<protein>
    <submittedName>
        <fullName evidence="1">Uncharacterized protein</fullName>
    </submittedName>
</protein>
<sequence length="67" mass="7494">VSGESVRVAVVDRFLQDEYLSDLGHATQPTRDALQNILTLFHDKLPSANVVRSDLPFENILRENVSS</sequence>
<dbReference type="Proteomes" id="UP001432027">
    <property type="component" value="Unassembled WGS sequence"/>
</dbReference>
<organism evidence="1 2">
    <name type="scientific">Pristionchus entomophagus</name>
    <dbReference type="NCBI Taxonomy" id="358040"/>
    <lineage>
        <taxon>Eukaryota</taxon>
        <taxon>Metazoa</taxon>
        <taxon>Ecdysozoa</taxon>
        <taxon>Nematoda</taxon>
        <taxon>Chromadorea</taxon>
        <taxon>Rhabditida</taxon>
        <taxon>Rhabditina</taxon>
        <taxon>Diplogasteromorpha</taxon>
        <taxon>Diplogasteroidea</taxon>
        <taxon>Neodiplogasteridae</taxon>
        <taxon>Pristionchus</taxon>
    </lineage>
</organism>
<accession>A0AAV5SS92</accession>
<name>A0AAV5SS92_9BILA</name>
<evidence type="ECO:0000313" key="2">
    <source>
        <dbReference type="Proteomes" id="UP001432027"/>
    </source>
</evidence>